<evidence type="ECO:0000259" key="16">
    <source>
        <dbReference type="PROSITE" id="PS50853"/>
    </source>
</evidence>
<reference evidence="17" key="1">
    <citation type="submission" date="2021-03" db="EMBL/GenBank/DDBJ databases">
        <title>Acanthopleuribacteraceae sp. M133.</title>
        <authorList>
            <person name="Wang G."/>
        </authorList>
    </citation>
    <scope>NUCLEOTIDE SEQUENCE</scope>
    <source>
        <strain evidence="17">M133</strain>
    </source>
</reference>
<dbReference type="GO" id="GO:0006508">
    <property type="term" value="P:proteolysis"/>
    <property type="evidence" value="ECO:0007669"/>
    <property type="project" value="UniProtKB-KW"/>
</dbReference>
<evidence type="ECO:0000256" key="12">
    <source>
        <dbReference type="ARBA" id="ARBA00023145"/>
    </source>
</evidence>
<dbReference type="PANTHER" id="PTHR13062:SF9">
    <property type="entry name" value="MICROBIAL COLLAGENASE"/>
    <property type="match status" value="1"/>
</dbReference>
<feature type="domain" description="Fibronectin type-III" evidence="16">
    <location>
        <begin position="753"/>
        <end position="847"/>
    </location>
</feature>
<dbReference type="PRINTS" id="PR00931">
    <property type="entry name" value="MICOLLPTASE"/>
</dbReference>
<keyword evidence="6" id="KW-0645">Protease</keyword>
<keyword evidence="11" id="KW-0482">Metalloprotease</keyword>
<evidence type="ECO:0000256" key="4">
    <source>
        <dbReference type="ARBA" id="ARBA00012653"/>
    </source>
</evidence>
<dbReference type="Pfam" id="PF01752">
    <property type="entry name" value="Peptidase_M9"/>
    <property type="match status" value="1"/>
</dbReference>
<dbReference type="SMART" id="SM00060">
    <property type="entry name" value="FN3"/>
    <property type="match status" value="2"/>
</dbReference>
<feature type="compositionally biased region" description="Gly residues" evidence="14">
    <location>
        <begin position="851"/>
        <end position="887"/>
    </location>
</feature>
<keyword evidence="7" id="KW-0479">Metal-binding</keyword>
<protein>
    <recommendedName>
        <fullName evidence="4">microbial collagenase</fullName>
        <ecNumber evidence="4">3.4.24.3</ecNumber>
    </recommendedName>
</protein>
<dbReference type="GO" id="GO:0004222">
    <property type="term" value="F:metalloendopeptidase activity"/>
    <property type="evidence" value="ECO:0007669"/>
    <property type="project" value="InterPro"/>
</dbReference>
<keyword evidence="10" id="KW-0862">Zinc</keyword>
<dbReference type="RefSeq" id="WP_237377224.1">
    <property type="nucleotide sequence ID" value="NZ_CP071793.1"/>
</dbReference>
<dbReference type="EC" id="3.4.24.3" evidence="4"/>
<organism evidence="17 18">
    <name type="scientific">Sulfidibacter corallicola</name>
    <dbReference type="NCBI Taxonomy" id="2818388"/>
    <lineage>
        <taxon>Bacteria</taxon>
        <taxon>Pseudomonadati</taxon>
        <taxon>Acidobacteriota</taxon>
        <taxon>Holophagae</taxon>
        <taxon>Acanthopleuribacterales</taxon>
        <taxon>Acanthopleuribacteraceae</taxon>
        <taxon>Sulfidibacter</taxon>
    </lineage>
</organism>
<name>A0A8A4TLS2_SULCO</name>
<evidence type="ECO:0000256" key="7">
    <source>
        <dbReference type="ARBA" id="ARBA00022723"/>
    </source>
</evidence>
<dbReference type="AlphaFoldDB" id="A0A8A4TLS2"/>
<evidence type="ECO:0000256" key="9">
    <source>
        <dbReference type="ARBA" id="ARBA00022801"/>
    </source>
</evidence>
<sequence length="1203" mass="132782">MTRFLASISICVLMALTALPAFSASSRPTDLAPRGRVQHRPAFCAERVSLPHHKTHPPRPAWTSRETQDRIPLHHTPLRAKASSPCSAYEWGNLSGQAFADAVADADQSCLDVLWTFNAETARALSNDRLEAVAQLTQNEAHRLPENAVRIERLMYFQQIALFHEWYEDDLTYPSDLFPVLQTATDRVAAQGAFRNETSAMSALRMQWSVSIDSNGGSHRVIDTVYWMLTRFRDNPDLAKEYRERQAAFNLFSTLARQPGIYNGTHGENSPWYRLLDDRFLNLVQDYALQTQYDENTEAIVNNSLYALGNFSVLEPKTSQRAHAILSQAYYNQEVHSGPWFNALNYLSWYYEATLSDGTQLDLDAIKAEVHALALPNTFVFDEGRVTFKTAISYAKAAQLYDAMQEVEAQFFRKTTFLEETPGDTNENATLVIYASPDDYQKFQPFLYGTDTNNGGIYIENWATLFTYDRTPDQSYLTLEELLRHEYVHYLDGRYVVVPSFGEGEIYQGDRLTWYAEGLAEFLAGSTREHEVLPRRIYAEHIAGDSRRMTVAEIVRATYSSGFDFYRYSGYLFTYLDAEQPDLLAELLDGVRSNQAAKVDAIYLRMANDASLQQGYTQYLDTQIAALQDGSGLFAEDVPTARTPDSLPADNAGDIESILGSTVQAQMTQFRTWKGRYQASFTLTKNIQQSEGATRDQFEQSMDDALAALNPLGNNFISAVSWFGSLNRSGNHVTATCVIEGPFSTEGSTDNTPPSAPTGLRASGEIGAIALSWNANTEPDLSGYTLHRSEHAEGPFSAIAELNADATTATDTAVTPGQTYYYQVIAQDFAGNESNPSNSTSASARDDGGDGSDGGDGGDGSDGGDGGDGSDGGDGGDGSDGGDGGGLPATPVNVTATSGSTGIQVTWRTGDDPNQSDPTLAGFVIYRSTPSVGWTRINQEPISSTHYLDGDLIPGEWYYYSIRAISQSGSLSNYSDIAYAQAQEGHGDSQRILLVNDSTYGNDSYLQSFATILDSNEIEYEVWEIRSQGPVTDLSPYLGGMVIWSLGYYHPDQGNHFDASQRDMIRNYLSRGGNLVLSGAYASLYLDDTPLFRDYLHATHVAHGGRVPGIVPIDGGILDTPYWLSLDNVWYQSEVDIQPPAKACYAYDGYYGQNRSSGTAIFTVEDGFRVVYFTMPFGHLSELAREELLLQSVNWMIPGLLAE</sequence>
<dbReference type="Gene3D" id="3.40.30.160">
    <property type="entry name" value="Collagenase ColT, N-terminal domain"/>
    <property type="match status" value="1"/>
</dbReference>
<evidence type="ECO:0000313" key="18">
    <source>
        <dbReference type="Proteomes" id="UP000663929"/>
    </source>
</evidence>
<dbReference type="InterPro" id="IPR002169">
    <property type="entry name" value="Peptidase_M9A/M9B"/>
</dbReference>
<evidence type="ECO:0000256" key="10">
    <source>
        <dbReference type="ARBA" id="ARBA00022833"/>
    </source>
</evidence>
<evidence type="ECO:0000256" key="2">
    <source>
        <dbReference type="ARBA" id="ARBA00001947"/>
    </source>
</evidence>
<evidence type="ECO:0000256" key="15">
    <source>
        <dbReference type="SAM" id="SignalP"/>
    </source>
</evidence>
<proteinExistence type="predicted"/>
<dbReference type="KEGG" id="scor:J3U87_18340"/>
<evidence type="ECO:0000256" key="14">
    <source>
        <dbReference type="SAM" id="MobiDB-lite"/>
    </source>
</evidence>
<dbReference type="PROSITE" id="PS50853">
    <property type="entry name" value="FN3"/>
    <property type="match status" value="2"/>
</dbReference>
<dbReference type="Gene3D" id="2.60.40.10">
    <property type="entry name" value="Immunoglobulins"/>
    <property type="match status" value="2"/>
</dbReference>
<evidence type="ECO:0000256" key="3">
    <source>
        <dbReference type="ARBA" id="ARBA00004613"/>
    </source>
</evidence>
<comment type="catalytic activity">
    <reaction evidence="1">
        <text>Digestion of native collagen in the triple helical region at Xaa-|-Gly bonds. With synthetic peptides, a preference is shown for Gly at P3 and P1', Pro and Ala at P2 and P2', and hydroxyproline, Ala or Arg at P3'.</text>
        <dbReference type="EC" id="3.4.24.3"/>
    </reaction>
</comment>
<feature type="region of interest" description="Disordered" evidence="14">
    <location>
        <begin position="831"/>
        <end position="916"/>
    </location>
</feature>
<dbReference type="InterPro" id="IPR013783">
    <property type="entry name" value="Ig-like_fold"/>
</dbReference>
<gene>
    <name evidence="17" type="ORF">J3U87_18340</name>
</gene>
<dbReference type="GO" id="GO:0005576">
    <property type="term" value="C:extracellular region"/>
    <property type="evidence" value="ECO:0007669"/>
    <property type="project" value="UniProtKB-SubCell"/>
</dbReference>
<dbReference type="InterPro" id="IPR003961">
    <property type="entry name" value="FN3_dom"/>
</dbReference>
<dbReference type="SUPFAM" id="SSF52317">
    <property type="entry name" value="Class I glutamine amidotransferase-like"/>
    <property type="match status" value="1"/>
</dbReference>
<evidence type="ECO:0000256" key="5">
    <source>
        <dbReference type="ARBA" id="ARBA00022525"/>
    </source>
</evidence>
<dbReference type="Gene3D" id="1.10.390.20">
    <property type="match status" value="1"/>
</dbReference>
<dbReference type="InterPro" id="IPR013661">
    <property type="entry name" value="Peptidase_M9_N_dom"/>
</dbReference>
<dbReference type="Pfam" id="PF08453">
    <property type="entry name" value="Peptidase_M9_N"/>
    <property type="match status" value="1"/>
</dbReference>
<comment type="subcellular location">
    <subcellularLocation>
        <location evidence="3">Secreted</location>
    </subcellularLocation>
</comment>
<dbReference type="GO" id="GO:0008270">
    <property type="term" value="F:zinc ion binding"/>
    <property type="evidence" value="ECO:0007669"/>
    <property type="project" value="InterPro"/>
</dbReference>
<keyword evidence="5" id="KW-0964">Secreted</keyword>
<evidence type="ECO:0000256" key="13">
    <source>
        <dbReference type="PIRSR" id="PIRSR602169-1"/>
    </source>
</evidence>
<dbReference type="CDD" id="cd00063">
    <property type="entry name" value="FN3"/>
    <property type="match status" value="2"/>
</dbReference>
<feature type="chain" id="PRO_5035274812" description="microbial collagenase" evidence="15">
    <location>
        <begin position="24"/>
        <end position="1203"/>
    </location>
</feature>
<dbReference type="SUPFAM" id="SSF49265">
    <property type="entry name" value="Fibronectin type III"/>
    <property type="match status" value="2"/>
</dbReference>
<keyword evidence="12" id="KW-0865">Zymogen</keyword>
<dbReference type="Proteomes" id="UP000663929">
    <property type="component" value="Chromosome"/>
</dbReference>
<feature type="domain" description="Fibronectin type-III" evidence="16">
    <location>
        <begin position="888"/>
        <end position="985"/>
    </location>
</feature>
<dbReference type="EMBL" id="CP071793">
    <property type="protein sequence ID" value="QTD47555.1"/>
    <property type="molecule type" value="Genomic_DNA"/>
</dbReference>
<dbReference type="InterPro" id="IPR029062">
    <property type="entry name" value="Class_I_gatase-like"/>
</dbReference>
<evidence type="ECO:0000256" key="6">
    <source>
        <dbReference type="ARBA" id="ARBA00022670"/>
    </source>
</evidence>
<evidence type="ECO:0000256" key="1">
    <source>
        <dbReference type="ARBA" id="ARBA00000424"/>
    </source>
</evidence>
<keyword evidence="9" id="KW-0378">Hydrolase</keyword>
<dbReference type="PANTHER" id="PTHR13062">
    <property type="entry name" value="COLLAGENASE"/>
    <property type="match status" value="1"/>
</dbReference>
<feature type="active site" evidence="13">
    <location>
        <position position="486"/>
    </location>
</feature>
<accession>A0A8A4TLS2</accession>
<evidence type="ECO:0000313" key="17">
    <source>
        <dbReference type="EMBL" id="QTD47555.1"/>
    </source>
</evidence>
<keyword evidence="18" id="KW-1185">Reference proteome</keyword>
<evidence type="ECO:0000256" key="11">
    <source>
        <dbReference type="ARBA" id="ARBA00023049"/>
    </source>
</evidence>
<comment type="cofactor">
    <cofactor evidence="2">
        <name>Zn(2+)</name>
        <dbReference type="ChEBI" id="CHEBI:29105"/>
    </cofactor>
</comment>
<feature type="compositionally biased region" description="Polar residues" evidence="14">
    <location>
        <begin position="892"/>
        <end position="916"/>
    </location>
</feature>
<feature type="signal peptide" evidence="15">
    <location>
        <begin position="1"/>
        <end position="23"/>
    </location>
</feature>
<evidence type="ECO:0000256" key="8">
    <source>
        <dbReference type="ARBA" id="ARBA00022729"/>
    </source>
</evidence>
<keyword evidence="8 15" id="KW-0732">Signal</keyword>
<feature type="compositionally biased region" description="Polar residues" evidence="14">
    <location>
        <begin position="832"/>
        <end position="843"/>
    </location>
</feature>
<dbReference type="InterPro" id="IPR036116">
    <property type="entry name" value="FN3_sf"/>
</dbReference>